<comment type="caution">
    <text evidence="1">The sequence shown here is derived from an EMBL/GenBank/DDBJ whole genome shotgun (WGS) entry which is preliminary data.</text>
</comment>
<sequence length="118" mass="13499">MFQYAILANPGHNRVYFDTSLVIACNELLAISQSFESPIEKFINKNVNLPAAICFTTKSPLKKVEIKMLGSSSIFYALFEIVEEGLLKPLMPEDFRKYPDSINRILRYNGKTNEQFTI</sequence>
<proteinExistence type="predicted"/>
<accession>X1A262</accession>
<evidence type="ECO:0000313" key="1">
    <source>
        <dbReference type="EMBL" id="GAG76140.1"/>
    </source>
</evidence>
<protein>
    <submittedName>
        <fullName evidence="1">Uncharacterized protein</fullName>
    </submittedName>
</protein>
<name>X1A262_9ZZZZ</name>
<gene>
    <name evidence="1" type="ORF">S01H4_32945</name>
</gene>
<dbReference type="AlphaFoldDB" id="X1A262"/>
<reference evidence="1" key="1">
    <citation type="journal article" date="2014" name="Front. Microbiol.">
        <title>High frequency of phylogenetically diverse reductive dehalogenase-homologous genes in deep subseafloor sedimentary metagenomes.</title>
        <authorList>
            <person name="Kawai M."/>
            <person name="Futagami T."/>
            <person name="Toyoda A."/>
            <person name="Takaki Y."/>
            <person name="Nishi S."/>
            <person name="Hori S."/>
            <person name="Arai W."/>
            <person name="Tsubouchi T."/>
            <person name="Morono Y."/>
            <person name="Uchiyama I."/>
            <person name="Ito T."/>
            <person name="Fujiyama A."/>
            <person name="Inagaki F."/>
            <person name="Takami H."/>
        </authorList>
    </citation>
    <scope>NUCLEOTIDE SEQUENCE</scope>
    <source>
        <strain evidence="1">Expedition CK06-06</strain>
    </source>
</reference>
<organism evidence="1">
    <name type="scientific">marine sediment metagenome</name>
    <dbReference type="NCBI Taxonomy" id="412755"/>
    <lineage>
        <taxon>unclassified sequences</taxon>
        <taxon>metagenomes</taxon>
        <taxon>ecological metagenomes</taxon>
    </lineage>
</organism>
<dbReference type="EMBL" id="BART01017281">
    <property type="protein sequence ID" value="GAG76140.1"/>
    <property type="molecule type" value="Genomic_DNA"/>
</dbReference>